<reference evidence="3" key="1">
    <citation type="submission" date="2021-11" db="EMBL/GenBank/DDBJ databases">
        <authorList>
            <person name="Islam A."/>
            <person name="Islam S."/>
            <person name="Flora M.S."/>
            <person name="Rahman M."/>
            <person name="Ziaur R.M."/>
            <person name="Epstein J.H."/>
            <person name="Hassan M."/>
            <person name="Klassen M."/>
            <person name="Woodard K."/>
            <person name="Webb A."/>
            <person name="Webby R.J."/>
            <person name="El Zowalaty M.E."/>
        </authorList>
    </citation>
    <scope>NUCLEOTIDE SEQUENCE</scope>
    <source>
        <strain evidence="3">Pbs3</strain>
    </source>
</reference>
<feature type="domain" description="F-box/LRR-repeat protein 15-like leucin rich repeat" evidence="2">
    <location>
        <begin position="135"/>
        <end position="339"/>
    </location>
</feature>
<dbReference type="InterPro" id="IPR057207">
    <property type="entry name" value="FBXL15_LRR"/>
</dbReference>
<dbReference type="AlphaFoldDB" id="A0AAU9L3D7"/>
<dbReference type="Gene3D" id="3.80.10.10">
    <property type="entry name" value="Ribonuclease Inhibitor"/>
    <property type="match status" value="1"/>
</dbReference>
<sequence length="383" mass="44119">MRQKKMAILALNDVVECCIMEFLPIIPHRLRVEAVCKRWRRLSRMEVPVTELEFSQVVVRPLLRRDIRRMLERANHQLTRLVLPDITLFDAQIELIVQQENLCMFRAYRMQKKHIFNILKHCTSLKIMELMDSRSLIEVCGSSLRKVVFTEAMSMDSQVFRDLATHSAALDKLTISNCNNVRLHDVETLTEAMWTSLRWLDLSSCRGISLFPSSTTLRHLEVLMLDRTKINDDGLRAIACVAPSLRYLSLQDCRAISDDGLAAIASCSISEGCTNLELVDLKGTPVTDISIMALEAQCPRLQLVRVDSCRSVSRKMRRKCHERALRILDGGRLSECERIFAGRKRSEMVDQNKSNSESDNDRDDDDDYVIQVRQTGTSYRRRR</sequence>
<feature type="region of interest" description="Disordered" evidence="1">
    <location>
        <begin position="347"/>
        <end position="383"/>
    </location>
</feature>
<evidence type="ECO:0000259" key="2">
    <source>
        <dbReference type="Pfam" id="PF25372"/>
    </source>
</evidence>
<dbReference type="GO" id="GO:0019005">
    <property type="term" value="C:SCF ubiquitin ligase complex"/>
    <property type="evidence" value="ECO:0007669"/>
    <property type="project" value="TreeGrafter"/>
</dbReference>
<dbReference type="PANTHER" id="PTHR13318:SF95">
    <property type="entry name" value="F-BOX PROTEIN YLR352W"/>
    <property type="match status" value="1"/>
</dbReference>
<evidence type="ECO:0000313" key="4">
    <source>
        <dbReference type="Proteomes" id="UP001160483"/>
    </source>
</evidence>
<accession>A0AAU9L3D7</accession>
<evidence type="ECO:0000256" key="1">
    <source>
        <dbReference type="SAM" id="MobiDB-lite"/>
    </source>
</evidence>
<dbReference type="SUPFAM" id="SSF52047">
    <property type="entry name" value="RNI-like"/>
    <property type="match status" value="1"/>
</dbReference>
<dbReference type="EMBL" id="CAKKTJ010000168">
    <property type="protein sequence ID" value="CAH0477437.1"/>
    <property type="molecule type" value="Genomic_DNA"/>
</dbReference>
<dbReference type="PANTHER" id="PTHR13318">
    <property type="entry name" value="PARTNER OF PAIRED, ISOFORM B-RELATED"/>
    <property type="match status" value="1"/>
</dbReference>
<gene>
    <name evidence="3" type="ORF">PBS003_LOCUS4186</name>
</gene>
<dbReference type="GO" id="GO:0031146">
    <property type="term" value="P:SCF-dependent proteasomal ubiquitin-dependent protein catabolic process"/>
    <property type="evidence" value="ECO:0007669"/>
    <property type="project" value="TreeGrafter"/>
</dbReference>
<feature type="compositionally biased region" description="Acidic residues" evidence="1">
    <location>
        <begin position="358"/>
        <end position="368"/>
    </location>
</feature>
<evidence type="ECO:0000313" key="3">
    <source>
        <dbReference type="EMBL" id="CAH0477437.1"/>
    </source>
</evidence>
<organism evidence="3 4">
    <name type="scientific">Peronospora belbahrii</name>
    <dbReference type="NCBI Taxonomy" id="622444"/>
    <lineage>
        <taxon>Eukaryota</taxon>
        <taxon>Sar</taxon>
        <taxon>Stramenopiles</taxon>
        <taxon>Oomycota</taxon>
        <taxon>Peronosporomycetes</taxon>
        <taxon>Peronosporales</taxon>
        <taxon>Peronosporaceae</taxon>
        <taxon>Peronospora</taxon>
    </lineage>
</organism>
<dbReference type="InterPro" id="IPR032675">
    <property type="entry name" value="LRR_dom_sf"/>
</dbReference>
<dbReference type="Pfam" id="PF25372">
    <property type="entry name" value="DUF7885"/>
    <property type="match status" value="1"/>
</dbReference>
<dbReference type="Proteomes" id="UP001160483">
    <property type="component" value="Unassembled WGS sequence"/>
</dbReference>
<dbReference type="SMART" id="SM00367">
    <property type="entry name" value="LRR_CC"/>
    <property type="match status" value="2"/>
</dbReference>
<proteinExistence type="predicted"/>
<protein>
    <recommendedName>
        <fullName evidence="2">F-box/LRR-repeat protein 15-like leucin rich repeat domain-containing protein</fullName>
    </recommendedName>
</protein>
<comment type="caution">
    <text evidence="3">The sequence shown here is derived from an EMBL/GenBank/DDBJ whole genome shotgun (WGS) entry which is preliminary data.</text>
</comment>
<name>A0AAU9L3D7_9STRA</name>
<feature type="compositionally biased region" description="Polar residues" evidence="1">
    <location>
        <begin position="372"/>
        <end position="383"/>
    </location>
</feature>
<dbReference type="InterPro" id="IPR006553">
    <property type="entry name" value="Leu-rich_rpt_Cys-con_subtyp"/>
</dbReference>